<evidence type="ECO:0000313" key="1">
    <source>
        <dbReference type="EMBL" id="SCJ76857.1"/>
    </source>
</evidence>
<protein>
    <submittedName>
        <fullName evidence="1">Domain of uncharacterized function (DUF1848)</fullName>
    </submittedName>
</protein>
<dbReference type="Pfam" id="PF08902">
    <property type="entry name" value="DUF1848"/>
    <property type="match status" value="1"/>
</dbReference>
<sequence>MIVSASRRTDLPAHYAKWLGERAKAGYLLVRHPRRYHQVYRLDLQRGVDGWVFWSKDPAPLYPLLPAFDHWPYYFQFTLTGYGADIEPGLRPKKALAATFLQLAARLGKRRVIWRYDPILLGPQYTAAWHRQQFAQLAEVLQGATERCVISFLDDYKNAPALYARGLRPPTADEARQLMAQLAPIARRRGMTVCTCAEELDLAAYGVAHGRCIDGELLAAIGGTALKVPRDTGQRPACGCGKSVDIGLYNSCPSGCRYCYANFSPGKIAGTVARYDPYSPLLGSELGPDDVVRPYPMTSFADLQMTLY</sequence>
<dbReference type="EMBL" id="FMHG01000001">
    <property type="protein sequence ID" value="SCJ76857.1"/>
    <property type="molecule type" value="Genomic_DNA"/>
</dbReference>
<name>A0A1C6J423_9FIRM</name>
<organism evidence="1">
    <name type="scientific">uncultured Anaerotruncus sp</name>
    <dbReference type="NCBI Taxonomy" id="905011"/>
    <lineage>
        <taxon>Bacteria</taxon>
        <taxon>Bacillati</taxon>
        <taxon>Bacillota</taxon>
        <taxon>Clostridia</taxon>
        <taxon>Eubacteriales</taxon>
        <taxon>Oscillospiraceae</taxon>
        <taxon>Anaerotruncus</taxon>
        <taxon>environmental samples</taxon>
    </lineage>
</organism>
<dbReference type="AlphaFoldDB" id="A0A1C6J423"/>
<gene>
    <name evidence="1" type="ORF">SAMEA3545359_01902</name>
</gene>
<accession>A0A1C6J423</accession>
<dbReference type="InterPro" id="IPR014998">
    <property type="entry name" value="DUF1848"/>
</dbReference>
<proteinExistence type="predicted"/>
<reference evidence="1" key="1">
    <citation type="submission" date="2015-09" db="EMBL/GenBank/DDBJ databases">
        <authorList>
            <consortium name="Pathogen Informatics"/>
        </authorList>
    </citation>
    <scope>NUCLEOTIDE SEQUENCE</scope>
    <source>
        <strain evidence="1">2789STDY5834896</strain>
    </source>
</reference>